<dbReference type="Proteomes" id="UP000093044">
    <property type="component" value="Chromosome"/>
</dbReference>
<keyword evidence="3" id="KW-1185">Reference proteome</keyword>
<name>A0A1B2I1P3_9BACT</name>
<accession>A0A1B2I1P3</accession>
<evidence type="ECO:0000313" key="3">
    <source>
        <dbReference type="Proteomes" id="UP000093044"/>
    </source>
</evidence>
<dbReference type="Gene3D" id="3.40.1390.30">
    <property type="entry name" value="NIF3 (NGG1p interacting factor 3)-like"/>
    <property type="match status" value="1"/>
</dbReference>
<sequence length="337" mass="36651">MSHPVLVKDILKALDIITGGRVVKSYADITGGNHFVTIKTSHIPGKSVMELPGLIWGNPEREVRRLAVMMTMTENAIELAGATGIDALVVHHPIAEGANSGGVTLKNYLDLYNLVAFELHEAFHGLHPGIAWLHGSVAKQANIAFGGIPGKIVWYGEAMAEVPTLGAMIERIEKIMGTAIEENMLAEEKKHRCCGHLCETTVSARAKIFAGSPDSTLGRTITIFPHTGFGPEDLEKAYAEYPADTVVANISRPLPDSGLVEKARELGMNFVAGSSHAMEIFENGVPLAFALKYQLPDLEVLIFRERMVSIPIEMVGTEELRDYGSRMARGYLPRPKA</sequence>
<evidence type="ECO:0000313" key="2">
    <source>
        <dbReference type="EMBL" id="ANZ43895.1"/>
    </source>
</evidence>
<comment type="similarity">
    <text evidence="1">Belongs to the GTP cyclohydrolase I type 2/NIF3 family.</text>
</comment>
<dbReference type="InterPro" id="IPR002678">
    <property type="entry name" value="DUF34/NIF3"/>
</dbReference>
<dbReference type="STRING" id="1197717.BED41_01595"/>
<gene>
    <name evidence="2" type="ORF">BED41_01595</name>
</gene>
<dbReference type="SUPFAM" id="SSF102705">
    <property type="entry name" value="NIF3 (NGG1p interacting factor 3)-like"/>
    <property type="match status" value="1"/>
</dbReference>
<dbReference type="KEGG" id="cpor:BED41_01595"/>
<reference evidence="2" key="1">
    <citation type="submission" date="2016-08" db="EMBL/GenBank/DDBJ databases">
        <title>Complete genome of Cloacibacillus porcorum.</title>
        <authorList>
            <person name="Looft T."/>
            <person name="Bayles D.O."/>
            <person name="Alt D.P."/>
        </authorList>
    </citation>
    <scope>NUCLEOTIDE SEQUENCE [LARGE SCALE GENOMIC DNA]</scope>
    <source>
        <strain evidence="2">CL-84</strain>
    </source>
</reference>
<evidence type="ECO:0000256" key="1">
    <source>
        <dbReference type="ARBA" id="ARBA00006964"/>
    </source>
</evidence>
<proteinExistence type="inferred from homology"/>
<protein>
    <submittedName>
        <fullName evidence="2">NGG1p interacting factor NIF3</fullName>
    </submittedName>
</protein>
<dbReference type="RefSeq" id="WP_066742219.1">
    <property type="nucleotide sequence ID" value="NZ_CP016757.1"/>
</dbReference>
<dbReference type="AlphaFoldDB" id="A0A1B2I1P3"/>
<organism evidence="2 3">
    <name type="scientific">Cloacibacillus porcorum</name>
    <dbReference type="NCBI Taxonomy" id="1197717"/>
    <lineage>
        <taxon>Bacteria</taxon>
        <taxon>Thermotogati</taxon>
        <taxon>Synergistota</taxon>
        <taxon>Synergistia</taxon>
        <taxon>Synergistales</taxon>
        <taxon>Synergistaceae</taxon>
        <taxon>Cloacibacillus</taxon>
    </lineage>
</organism>
<dbReference type="OrthoDB" id="1674447at2"/>
<dbReference type="GeneID" id="83056542"/>
<dbReference type="EMBL" id="CP016757">
    <property type="protein sequence ID" value="ANZ43895.1"/>
    <property type="molecule type" value="Genomic_DNA"/>
</dbReference>
<dbReference type="Pfam" id="PF01784">
    <property type="entry name" value="DUF34_NIF3"/>
    <property type="match status" value="1"/>
</dbReference>
<dbReference type="InterPro" id="IPR036069">
    <property type="entry name" value="DUF34/NIF3_sf"/>
</dbReference>